<organism evidence="1 2">
    <name type="scientific">Taxus chinensis</name>
    <name type="common">Chinese yew</name>
    <name type="synonym">Taxus wallichiana var. chinensis</name>
    <dbReference type="NCBI Taxonomy" id="29808"/>
    <lineage>
        <taxon>Eukaryota</taxon>
        <taxon>Viridiplantae</taxon>
        <taxon>Streptophyta</taxon>
        <taxon>Embryophyta</taxon>
        <taxon>Tracheophyta</taxon>
        <taxon>Spermatophyta</taxon>
        <taxon>Pinopsida</taxon>
        <taxon>Pinidae</taxon>
        <taxon>Conifers II</taxon>
        <taxon>Cupressales</taxon>
        <taxon>Taxaceae</taxon>
        <taxon>Taxus</taxon>
    </lineage>
</organism>
<sequence>MEARYAELMELEETREHALQTIEKDQASIKRCFDKKERTRTFQEGDLVLKWDADRAKPGRHS</sequence>
<dbReference type="AlphaFoldDB" id="A0AA38C7K4"/>
<dbReference type="EMBL" id="JAHRHJ020003339">
    <property type="protein sequence ID" value="KAH9291919.1"/>
    <property type="molecule type" value="Genomic_DNA"/>
</dbReference>
<dbReference type="Proteomes" id="UP000824469">
    <property type="component" value="Unassembled WGS sequence"/>
</dbReference>
<evidence type="ECO:0000313" key="1">
    <source>
        <dbReference type="EMBL" id="KAH9291919.1"/>
    </source>
</evidence>
<proteinExistence type="predicted"/>
<protein>
    <submittedName>
        <fullName evidence="1">Uncharacterized protein</fullName>
    </submittedName>
</protein>
<feature type="non-terminal residue" evidence="1">
    <location>
        <position position="62"/>
    </location>
</feature>
<name>A0AA38C7K4_TAXCH</name>
<keyword evidence="2" id="KW-1185">Reference proteome</keyword>
<evidence type="ECO:0000313" key="2">
    <source>
        <dbReference type="Proteomes" id="UP000824469"/>
    </source>
</evidence>
<accession>A0AA38C7K4</accession>
<reference evidence="1 2" key="1">
    <citation type="journal article" date="2021" name="Nat. Plants">
        <title>The Taxus genome provides insights into paclitaxel biosynthesis.</title>
        <authorList>
            <person name="Xiong X."/>
            <person name="Gou J."/>
            <person name="Liao Q."/>
            <person name="Li Y."/>
            <person name="Zhou Q."/>
            <person name="Bi G."/>
            <person name="Li C."/>
            <person name="Du R."/>
            <person name="Wang X."/>
            <person name="Sun T."/>
            <person name="Guo L."/>
            <person name="Liang H."/>
            <person name="Lu P."/>
            <person name="Wu Y."/>
            <person name="Zhang Z."/>
            <person name="Ro D.K."/>
            <person name="Shang Y."/>
            <person name="Huang S."/>
            <person name="Yan J."/>
        </authorList>
    </citation>
    <scope>NUCLEOTIDE SEQUENCE [LARGE SCALE GENOMIC DNA]</scope>
    <source>
        <strain evidence="1">Ta-2019</strain>
    </source>
</reference>
<comment type="caution">
    <text evidence="1">The sequence shown here is derived from an EMBL/GenBank/DDBJ whole genome shotgun (WGS) entry which is preliminary data.</text>
</comment>
<gene>
    <name evidence="1" type="ORF">KI387_042893</name>
</gene>